<reference evidence="2 3" key="1">
    <citation type="submission" date="2019-12" db="EMBL/GenBank/DDBJ databases">
        <title>Maritimibacter sp. nov. sp. isolated from sea sand.</title>
        <authorList>
            <person name="Kim J."/>
            <person name="Jeong S.E."/>
            <person name="Jung H.S."/>
            <person name="Jeon C.O."/>
        </authorList>
    </citation>
    <scope>NUCLEOTIDE SEQUENCE [LARGE SCALE GENOMIC DNA]</scope>
    <source>
        <strain evidence="2 3">DP07</strain>
    </source>
</reference>
<comment type="caution">
    <text evidence="2">The sequence shown here is derived from an EMBL/GenBank/DDBJ whole genome shotgun (WGS) entry which is preliminary data.</text>
</comment>
<dbReference type="InterPro" id="IPR048632">
    <property type="entry name" value="CsgH-like"/>
</dbReference>
<dbReference type="AlphaFoldDB" id="A0A845LZQ3"/>
<feature type="domain" description="CsgH-like" evidence="1">
    <location>
        <begin position="6"/>
        <end position="84"/>
    </location>
</feature>
<dbReference type="EMBL" id="WTUX01000002">
    <property type="protein sequence ID" value="MZR11578.1"/>
    <property type="molecule type" value="Genomic_DNA"/>
</dbReference>
<evidence type="ECO:0000313" key="2">
    <source>
        <dbReference type="EMBL" id="MZR11578.1"/>
    </source>
</evidence>
<gene>
    <name evidence="2" type="ORF">GQE99_00835</name>
</gene>
<dbReference type="Gene3D" id="2.60.40.2420">
    <property type="match status" value="1"/>
</dbReference>
<evidence type="ECO:0000313" key="3">
    <source>
        <dbReference type="Proteomes" id="UP000467322"/>
    </source>
</evidence>
<dbReference type="RefSeq" id="WP_161349692.1">
    <property type="nucleotide sequence ID" value="NZ_WTUX01000002.1"/>
</dbReference>
<dbReference type="Pfam" id="PF21112">
    <property type="entry name" value="CsgH"/>
    <property type="match status" value="1"/>
</dbReference>
<dbReference type="Proteomes" id="UP000467322">
    <property type="component" value="Unassembled WGS sequence"/>
</dbReference>
<sequence length="95" mass="10061">MNNMGCKIDKLVTTHGYDLRGIVWSATGGSGSYRLFVKKEGPNGRSSTMQEGLFALDGSEEKLLGTISMNSIGGDTITATLVITSDRGDICTAEL</sequence>
<dbReference type="InterPro" id="IPR047726">
    <property type="entry name" value="CsgH_dom"/>
</dbReference>
<proteinExistence type="predicted"/>
<accession>A0A845LZQ3</accession>
<dbReference type="NCBIfam" id="NF041112">
    <property type="entry name" value="chap_CsgH_alph"/>
    <property type="match status" value="1"/>
</dbReference>
<dbReference type="InterPro" id="IPR053722">
    <property type="entry name" value="Curli_assembly_CsgC/AgfC"/>
</dbReference>
<name>A0A845LZQ3_9RHOB</name>
<keyword evidence="3" id="KW-1185">Reference proteome</keyword>
<evidence type="ECO:0000259" key="1">
    <source>
        <dbReference type="Pfam" id="PF21112"/>
    </source>
</evidence>
<organism evidence="2 3">
    <name type="scientific">Maritimibacter harenae</name>
    <dbReference type="NCBI Taxonomy" id="2606218"/>
    <lineage>
        <taxon>Bacteria</taxon>
        <taxon>Pseudomonadati</taxon>
        <taxon>Pseudomonadota</taxon>
        <taxon>Alphaproteobacteria</taxon>
        <taxon>Rhodobacterales</taxon>
        <taxon>Roseobacteraceae</taxon>
        <taxon>Maritimibacter</taxon>
    </lineage>
</organism>
<protein>
    <recommendedName>
        <fullName evidence="1">CsgH-like domain-containing protein</fullName>
    </recommendedName>
</protein>